<dbReference type="SUPFAM" id="SSF52218">
    <property type="entry name" value="Flavoproteins"/>
    <property type="match status" value="1"/>
</dbReference>
<evidence type="ECO:0000313" key="3">
    <source>
        <dbReference type="Proteomes" id="UP000229498"/>
    </source>
</evidence>
<reference evidence="2 3" key="1">
    <citation type="submission" date="2017-11" db="EMBL/GenBank/DDBJ databases">
        <title>Draft genome sequence of Rhizobiales bacterium SY3-13.</title>
        <authorList>
            <person name="Sun C."/>
        </authorList>
    </citation>
    <scope>NUCLEOTIDE SEQUENCE [LARGE SCALE GENOMIC DNA]</scope>
    <source>
        <strain evidence="2 3">SY3-13</strain>
    </source>
</reference>
<dbReference type="PANTHER" id="PTHR30543">
    <property type="entry name" value="CHROMATE REDUCTASE"/>
    <property type="match status" value="1"/>
</dbReference>
<dbReference type="RefSeq" id="WP_109793611.1">
    <property type="nucleotide sequence ID" value="NZ_PHIG01000032.1"/>
</dbReference>
<gene>
    <name evidence="2" type="ORF">CVT23_11050</name>
</gene>
<dbReference type="Gene3D" id="3.40.50.360">
    <property type="match status" value="1"/>
</dbReference>
<evidence type="ECO:0000313" key="2">
    <source>
        <dbReference type="EMBL" id="PJK29587.1"/>
    </source>
</evidence>
<proteinExistence type="predicted"/>
<name>A0A2M9G1J3_9PROT</name>
<dbReference type="GO" id="GO:0005829">
    <property type="term" value="C:cytosol"/>
    <property type="evidence" value="ECO:0007669"/>
    <property type="project" value="TreeGrafter"/>
</dbReference>
<protein>
    <submittedName>
        <fullName evidence="2">FMN reductase</fullName>
    </submittedName>
</protein>
<dbReference type="AlphaFoldDB" id="A0A2M9G1J3"/>
<dbReference type="InterPro" id="IPR029039">
    <property type="entry name" value="Flavoprotein-like_sf"/>
</dbReference>
<dbReference type="GO" id="GO:0010181">
    <property type="term" value="F:FMN binding"/>
    <property type="evidence" value="ECO:0007669"/>
    <property type="project" value="TreeGrafter"/>
</dbReference>
<dbReference type="PANTHER" id="PTHR30543:SF21">
    <property type="entry name" value="NAD(P)H-DEPENDENT FMN REDUCTASE LOT6"/>
    <property type="match status" value="1"/>
</dbReference>
<dbReference type="GO" id="GO:0016491">
    <property type="term" value="F:oxidoreductase activity"/>
    <property type="evidence" value="ECO:0007669"/>
    <property type="project" value="InterPro"/>
</dbReference>
<sequence>MAARVLAFAGSIRAGSINRVLAQAAAQGAEAAGAAVTWLELADYPLPLYNGDIEAGEGLPEAAMRLKDIFDDHDALLIGCPEYNSSVTPLLKNTIDWISRPVDGRDRLHAFTGKVAGLVAGSGGALGGLRGLVHVRAILGNIGVIVLPEQRAVPGAPKLIEDGRVTDEATRESLEAIGRRVAEVAGALKA</sequence>
<feature type="domain" description="NADPH-dependent FMN reductase-like" evidence="1">
    <location>
        <begin position="4"/>
        <end position="156"/>
    </location>
</feature>
<evidence type="ECO:0000259" key="1">
    <source>
        <dbReference type="Pfam" id="PF03358"/>
    </source>
</evidence>
<organism evidence="2 3">
    <name type="scientific">Minwuia thermotolerans</name>
    <dbReference type="NCBI Taxonomy" id="2056226"/>
    <lineage>
        <taxon>Bacteria</taxon>
        <taxon>Pseudomonadati</taxon>
        <taxon>Pseudomonadota</taxon>
        <taxon>Alphaproteobacteria</taxon>
        <taxon>Minwuiales</taxon>
        <taxon>Minwuiaceae</taxon>
        <taxon>Minwuia</taxon>
    </lineage>
</organism>
<dbReference type="InterPro" id="IPR005025">
    <property type="entry name" value="FMN_Rdtase-like_dom"/>
</dbReference>
<dbReference type="EMBL" id="PHIG01000032">
    <property type="protein sequence ID" value="PJK29587.1"/>
    <property type="molecule type" value="Genomic_DNA"/>
</dbReference>
<dbReference type="Proteomes" id="UP000229498">
    <property type="component" value="Unassembled WGS sequence"/>
</dbReference>
<dbReference type="Pfam" id="PF03358">
    <property type="entry name" value="FMN_red"/>
    <property type="match status" value="1"/>
</dbReference>
<keyword evidence="3" id="KW-1185">Reference proteome</keyword>
<dbReference type="OrthoDB" id="9812295at2"/>
<dbReference type="InterPro" id="IPR050712">
    <property type="entry name" value="NAD(P)H-dep_reductase"/>
</dbReference>
<comment type="caution">
    <text evidence="2">The sequence shown here is derived from an EMBL/GenBank/DDBJ whole genome shotgun (WGS) entry which is preliminary data.</text>
</comment>
<accession>A0A2M9G1J3</accession>